<dbReference type="AlphaFoldDB" id="A0A6J4HD50"/>
<organism evidence="1">
    <name type="scientific">uncultured Adhaeribacter sp</name>
    <dbReference type="NCBI Taxonomy" id="448109"/>
    <lineage>
        <taxon>Bacteria</taxon>
        <taxon>Pseudomonadati</taxon>
        <taxon>Bacteroidota</taxon>
        <taxon>Cytophagia</taxon>
        <taxon>Cytophagales</taxon>
        <taxon>Hymenobacteraceae</taxon>
        <taxon>Adhaeribacter</taxon>
        <taxon>environmental samples</taxon>
    </lineage>
</organism>
<evidence type="ECO:0000313" key="1">
    <source>
        <dbReference type="EMBL" id="CAA9219766.1"/>
    </source>
</evidence>
<sequence length="77" mass="9021">MLSAAALVPYIHWSVSRLTYIPLPYIPLRQSGDWLWSVRRKPYIIKTCARRIPKTNISAGRVYFINQNIPSRFLFTP</sequence>
<accession>A0A6J4HD50</accession>
<name>A0A6J4HD50_9BACT</name>
<reference evidence="1" key="1">
    <citation type="submission" date="2020-02" db="EMBL/GenBank/DDBJ databases">
        <authorList>
            <person name="Meier V. D."/>
        </authorList>
    </citation>
    <scope>NUCLEOTIDE SEQUENCE</scope>
    <source>
        <strain evidence="1">AVDCRST_MAG95</strain>
    </source>
</reference>
<proteinExistence type="predicted"/>
<dbReference type="EMBL" id="CADCTJ010000156">
    <property type="protein sequence ID" value="CAA9219766.1"/>
    <property type="molecule type" value="Genomic_DNA"/>
</dbReference>
<protein>
    <submittedName>
        <fullName evidence="1">Uncharacterized protein</fullName>
    </submittedName>
</protein>
<gene>
    <name evidence="1" type="ORF">AVDCRST_MAG95-480</name>
</gene>